<dbReference type="InterPro" id="IPR036100">
    <property type="entry name" value="QueA_sf"/>
</dbReference>
<feature type="domain" description="Tetrahydrofolate dehydrogenase/cyclohydrolase catalytic" evidence="10">
    <location>
        <begin position="356"/>
        <end position="483"/>
    </location>
</feature>
<dbReference type="Gene3D" id="3.40.190.10">
    <property type="entry name" value="Periplasmic binding protein-like II"/>
    <property type="match status" value="2"/>
</dbReference>
<dbReference type="GO" id="GO:0008616">
    <property type="term" value="P:tRNA queuosine(34) biosynthetic process"/>
    <property type="evidence" value="ECO:0007669"/>
    <property type="project" value="UniProtKB-KW"/>
</dbReference>
<dbReference type="Gene3D" id="3.40.1780.10">
    <property type="entry name" value="QueA-like"/>
    <property type="match status" value="1"/>
</dbReference>
<proteinExistence type="inferred from homology"/>
<evidence type="ECO:0000259" key="12">
    <source>
        <dbReference type="Pfam" id="PF09084"/>
    </source>
</evidence>
<accession>A0A9W7BQ74</accession>
<dbReference type="Gene3D" id="2.40.10.240">
    <property type="entry name" value="QueA-like"/>
    <property type="match status" value="1"/>
</dbReference>
<evidence type="ECO:0000313" key="13">
    <source>
        <dbReference type="EMBL" id="GMH94754.1"/>
    </source>
</evidence>
<feature type="domain" description="Tetrahydrofolate dehydrogenase/cyclohydrolase NAD(P)-binding" evidence="11">
    <location>
        <begin position="493"/>
        <end position="632"/>
    </location>
</feature>
<dbReference type="InterPro" id="IPR042118">
    <property type="entry name" value="QueA_dom1"/>
</dbReference>
<dbReference type="PRINTS" id="PR00085">
    <property type="entry name" value="THFDHDRGNASE"/>
</dbReference>
<dbReference type="SUPFAM" id="SSF51735">
    <property type="entry name" value="NAD(P)-binding Rossmann-fold domains"/>
    <property type="match status" value="1"/>
</dbReference>
<dbReference type="EMBL" id="BRXX01000159">
    <property type="protein sequence ID" value="GMH94754.1"/>
    <property type="molecule type" value="Genomic_DNA"/>
</dbReference>
<dbReference type="InterPro" id="IPR015168">
    <property type="entry name" value="SsuA/THI5"/>
</dbReference>
<keyword evidence="5" id="KW-0554">One-carbon metabolism</keyword>
<dbReference type="InterPro" id="IPR036291">
    <property type="entry name" value="NAD(P)-bd_dom_sf"/>
</dbReference>
<name>A0A9W7BQ74_9STRA</name>
<dbReference type="Pfam" id="PF00763">
    <property type="entry name" value="THF_DHG_CYH"/>
    <property type="match status" value="1"/>
</dbReference>
<evidence type="ECO:0000256" key="3">
    <source>
        <dbReference type="ARBA" id="ARBA00013252"/>
    </source>
</evidence>
<dbReference type="Gene3D" id="3.40.50.720">
    <property type="entry name" value="NAD(P)-binding Rossmann-like Domain"/>
    <property type="match status" value="1"/>
</dbReference>
<keyword evidence="7" id="KW-0949">S-adenosyl-L-methionine</keyword>
<evidence type="ECO:0000256" key="1">
    <source>
        <dbReference type="ARBA" id="ARBA00001554"/>
    </source>
</evidence>
<sequence length="1144" mass="124740">MLQSISSRSVRHRHRLKRSAFALGDSSQYRLLPARCFSASSPPVPISVQLDYYMGPQFSGLAVALDEGIYADRGLSPAFMPTCPPGLEALRVRSAVRGGEAVVGVTEQNILIDCLHDSPSLNVSAVSGMFRESPLQLLSLKGGSPQKGAKIGCHDDTVALVERLLPEADVISVPRATKLDLLLDGQIDSVQIYSTTELSTILKSHPELSSSLVSTPFSSYGAELGYGQVIFAPNEFLTNPEHSATIEKFLDATYEGWRMSLLNPSAAIGSIKRVCNRLGLDEEGHTHYPRDDDALLQEIVENCNDLVVETKEGHMLGVLDETRFNSATAYLSHPTVPPPSFGLAPTFYQPPPNLLKGSELSRTLLSSTSKLAKEISSLTSKEPSLTVITVGDHPEGGTLPTAFLRRRMYSSRDNSWYDKVSTGKKHGIDVTSTVLPVEASTSDVLRAIEDAKDSDGIQLMWPLLEGIDSHACFSAIQVEKDVDGLVPGSETTPITVDAVLILLEKNGVKVEGKNVLVLGRSKIVGKPLSEKLLEMGATVTVASAETTEKTLEGHLKVADVVVSCVGLTGVVDLSLVKEGCTVVGVGKTFDEDKGYESDLTGEGKVGLYSSSPGGVGPMSVAVLMRNVVDKAWKRVERQEERKSKGVLTDAEFASKPLPPGWSGRPLKKTFRLPSHPATLSFLSTVTDLSEKIDHHPDVDIIHKCTEGVEVVLKYETYTVGGVTSKDFEAVEMLEDVMAERHTNPPPHLKRLPRSSFLYNLPPSLISPHPPPVRGASRFLQPPSKIHSNFTSAFKALWLEELKDTHTIVFNNSRVIKARSQLVDSGKVVEILFLDPHNTPLHTSLSSNVNGQEWKCMVRSPVSAGDTLPFKHFPGKVEVTSVISPWIEKGESPGSHCTVKITNHEDVTCSEFFESNGEIPIPPYFNREAVEDDAVRYQNVFSENEGSVAAPTAGLHFNDDLIDLVSSSSCFLTLHVGAGTFRPIEKEDVKDHEMHEEGFEVDVGEIGRLVERMEAGRKVLAVGTTSARTLESLYWLGVKGGGRLGQFECYEMEGNVGAAEALRRAMDMAEDGVIKGRTSLMIMPGYEFKVVDKLITNFHAPDSTLMLMVSAFAGQGDIKELYELAVKEEMRFLSYGDCMILDRKK</sequence>
<protein>
    <recommendedName>
        <fullName evidence="3">4a-hydroxytetrahydrobiopterin dehydratase</fullName>
        <ecNumber evidence="3">4.2.1.96</ecNumber>
    </recommendedName>
</protein>
<dbReference type="InterPro" id="IPR046346">
    <property type="entry name" value="Aminoacid_DH-like_N_sf"/>
</dbReference>
<reference evidence="14" key="1">
    <citation type="journal article" date="2023" name="Commun. Biol.">
        <title>Genome analysis of Parmales, the sister group of diatoms, reveals the evolutionary specialization of diatoms from phago-mixotrophs to photoautotrophs.</title>
        <authorList>
            <person name="Ban H."/>
            <person name="Sato S."/>
            <person name="Yoshikawa S."/>
            <person name="Yamada K."/>
            <person name="Nakamura Y."/>
            <person name="Ichinomiya M."/>
            <person name="Sato N."/>
            <person name="Blanc-Mathieu R."/>
            <person name="Endo H."/>
            <person name="Kuwata A."/>
            <person name="Ogata H."/>
        </authorList>
    </citation>
    <scope>NUCLEOTIDE SEQUENCE [LARGE SCALE GENOMIC DNA]</scope>
    <source>
        <strain evidence="14">NIES 3699</strain>
    </source>
</reference>
<evidence type="ECO:0000256" key="5">
    <source>
        <dbReference type="ARBA" id="ARBA00022563"/>
    </source>
</evidence>
<dbReference type="InterPro" id="IPR001533">
    <property type="entry name" value="Pterin_deHydtase"/>
</dbReference>
<dbReference type="Pfam" id="PF02882">
    <property type="entry name" value="THF_DHG_CYH_C"/>
    <property type="match status" value="1"/>
</dbReference>
<dbReference type="SUPFAM" id="SSF53223">
    <property type="entry name" value="Aminoacid dehydrogenase-like, N-terminal domain"/>
    <property type="match status" value="1"/>
</dbReference>
<dbReference type="GO" id="GO:0051075">
    <property type="term" value="F:S-adenosylmethionine:tRNA ribosyltransferase-isomerase activity"/>
    <property type="evidence" value="ECO:0007669"/>
    <property type="project" value="TreeGrafter"/>
</dbReference>
<keyword evidence="6" id="KW-0808">Transferase</keyword>
<dbReference type="InterPro" id="IPR042119">
    <property type="entry name" value="QueA_dom2"/>
</dbReference>
<dbReference type="Gene3D" id="3.40.50.10860">
    <property type="entry name" value="Leucine Dehydrogenase, chain A, domain 1"/>
    <property type="match status" value="1"/>
</dbReference>
<keyword evidence="14" id="KW-1185">Reference proteome</keyword>
<dbReference type="Pfam" id="PF09084">
    <property type="entry name" value="NMT1"/>
    <property type="match status" value="1"/>
</dbReference>
<dbReference type="InterPro" id="IPR020631">
    <property type="entry name" value="THF_DH/CycHdrlase_NAD-bd_dom"/>
</dbReference>
<dbReference type="SUPFAM" id="SSF55248">
    <property type="entry name" value="PCD-like"/>
    <property type="match status" value="1"/>
</dbReference>
<dbReference type="CDD" id="cd00488">
    <property type="entry name" value="PCD_DCoH"/>
    <property type="match status" value="1"/>
</dbReference>
<evidence type="ECO:0000259" key="11">
    <source>
        <dbReference type="Pfam" id="PF02882"/>
    </source>
</evidence>
<feature type="domain" description="SsuA/THI5-like" evidence="12">
    <location>
        <begin position="56"/>
        <end position="267"/>
    </location>
</feature>
<keyword evidence="9" id="KW-0456">Lyase</keyword>
<evidence type="ECO:0000256" key="4">
    <source>
        <dbReference type="ARBA" id="ARBA00022490"/>
    </source>
</evidence>
<evidence type="ECO:0000256" key="7">
    <source>
        <dbReference type="ARBA" id="ARBA00022691"/>
    </source>
</evidence>
<evidence type="ECO:0000256" key="2">
    <source>
        <dbReference type="ARBA" id="ARBA00006472"/>
    </source>
</evidence>
<evidence type="ECO:0000256" key="6">
    <source>
        <dbReference type="ARBA" id="ARBA00022679"/>
    </source>
</evidence>
<dbReference type="InterPro" id="IPR036428">
    <property type="entry name" value="PCD_sf"/>
</dbReference>
<keyword evidence="4" id="KW-0963">Cytoplasm</keyword>
<dbReference type="EC" id="4.2.1.96" evidence="3"/>
<dbReference type="Pfam" id="PF02547">
    <property type="entry name" value="Queuosine_synth"/>
    <property type="match status" value="1"/>
</dbReference>
<dbReference type="AlphaFoldDB" id="A0A9W7BQ74"/>
<evidence type="ECO:0000313" key="14">
    <source>
        <dbReference type="Proteomes" id="UP001165160"/>
    </source>
</evidence>
<dbReference type="Gene3D" id="3.30.1360.20">
    <property type="entry name" value="Transcriptional coactivator/pterin dehydratase"/>
    <property type="match status" value="1"/>
</dbReference>
<comment type="catalytic activity">
    <reaction evidence="1">
        <text>(4aS,6R)-4a-hydroxy-L-erythro-5,6,7,8-tetrahydrobiopterin = (6R)-L-erythro-6,7-dihydrobiopterin + H2O</text>
        <dbReference type="Rhea" id="RHEA:11920"/>
        <dbReference type="ChEBI" id="CHEBI:15377"/>
        <dbReference type="ChEBI" id="CHEBI:15642"/>
        <dbReference type="ChEBI" id="CHEBI:43120"/>
        <dbReference type="EC" id="4.2.1.96"/>
    </reaction>
</comment>
<dbReference type="Proteomes" id="UP001165160">
    <property type="component" value="Unassembled WGS sequence"/>
</dbReference>
<dbReference type="GO" id="GO:0008124">
    <property type="term" value="F:4-alpha-hydroxytetrahydrobiopterin dehydratase activity"/>
    <property type="evidence" value="ECO:0007669"/>
    <property type="project" value="UniProtKB-EC"/>
</dbReference>
<dbReference type="PANTHER" id="PTHR30307">
    <property type="entry name" value="S-ADENOSYLMETHIONINE:TRNA RIBOSYLTRANSFERASE-ISOMERASE"/>
    <property type="match status" value="1"/>
</dbReference>
<dbReference type="InterPro" id="IPR003699">
    <property type="entry name" value="QueA"/>
</dbReference>
<gene>
    <name evidence="13" type="ORF">TrVE_jg11068</name>
</gene>
<organism evidence="13 14">
    <name type="scientific">Triparma verrucosa</name>
    <dbReference type="NCBI Taxonomy" id="1606542"/>
    <lineage>
        <taxon>Eukaryota</taxon>
        <taxon>Sar</taxon>
        <taxon>Stramenopiles</taxon>
        <taxon>Ochrophyta</taxon>
        <taxon>Bolidophyceae</taxon>
        <taxon>Parmales</taxon>
        <taxon>Triparmaceae</taxon>
        <taxon>Triparma</taxon>
    </lineage>
</organism>
<dbReference type="InterPro" id="IPR000672">
    <property type="entry name" value="THF_DH/CycHdrlase"/>
</dbReference>
<dbReference type="GO" id="GO:0006730">
    <property type="term" value="P:one-carbon metabolic process"/>
    <property type="evidence" value="ECO:0007669"/>
    <property type="project" value="UniProtKB-KW"/>
</dbReference>
<comment type="similarity">
    <text evidence="2">Belongs to the pterin-4-alpha-carbinolamine dehydratase family.</text>
</comment>
<evidence type="ECO:0000256" key="9">
    <source>
        <dbReference type="ARBA" id="ARBA00023239"/>
    </source>
</evidence>
<comment type="caution">
    <text evidence="13">The sequence shown here is derived from an EMBL/GenBank/DDBJ whole genome shotgun (WGS) entry which is preliminary data.</text>
</comment>
<evidence type="ECO:0000259" key="10">
    <source>
        <dbReference type="Pfam" id="PF00763"/>
    </source>
</evidence>
<dbReference type="GO" id="GO:0006729">
    <property type="term" value="P:tetrahydrobiopterin biosynthetic process"/>
    <property type="evidence" value="ECO:0007669"/>
    <property type="project" value="InterPro"/>
</dbReference>
<dbReference type="GO" id="GO:0004488">
    <property type="term" value="F:methylenetetrahydrofolate dehydrogenase (NADP+) activity"/>
    <property type="evidence" value="ECO:0007669"/>
    <property type="project" value="InterPro"/>
</dbReference>
<dbReference type="InterPro" id="IPR020630">
    <property type="entry name" value="THF_DH/CycHdrlase_cat_dom"/>
</dbReference>
<dbReference type="Pfam" id="PF01329">
    <property type="entry name" value="Pterin_4a"/>
    <property type="match status" value="1"/>
</dbReference>
<evidence type="ECO:0000256" key="8">
    <source>
        <dbReference type="ARBA" id="ARBA00022785"/>
    </source>
</evidence>
<dbReference type="PANTHER" id="PTHR30307:SF0">
    <property type="entry name" value="S-ADENOSYLMETHIONINE:TRNA RIBOSYLTRANSFERASE-ISOMERASE"/>
    <property type="match status" value="1"/>
</dbReference>
<dbReference type="SUPFAM" id="SSF111337">
    <property type="entry name" value="QueA-like"/>
    <property type="match status" value="1"/>
</dbReference>
<keyword evidence="8" id="KW-0671">Queuosine biosynthesis</keyword>